<proteinExistence type="predicted"/>
<reference evidence="1" key="1">
    <citation type="submission" date="2021-02" db="EMBL/GenBank/DDBJ databases">
        <authorList>
            <person name="Nowell W R."/>
        </authorList>
    </citation>
    <scope>NUCLEOTIDE SEQUENCE</scope>
</reference>
<evidence type="ECO:0000313" key="1">
    <source>
        <dbReference type="EMBL" id="CAF1642109.1"/>
    </source>
</evidence>
<organism evidence="1 3">
    <name type="scientific">Didymodactylos carnosus</name>
    <dbReference type="NCBI Taxonomy" id="1234261"/>
    <lineage>
        <taxon>Eukaryota</taxon>
        <taxon>Metazoa</taxon>
        <taxon>Spiralia</taxon>
        <taxon>Gnathifera</taxon>
        <taxon>Rotifera</taxon>
        <taxon>Eurotatoria</taxon>
        <taxon>Bdelloidea</taxon>
        <taxon>Philodinida</taxon>
        <taxon>Philodinidae</taxon>
        <taxon>Didymodactylos</taxon>
    </lineage>
</organism>
<dbReference type="Proteomes" id="UP000681722">
    <property type="component" value="Unassembled WGS sequence"/>
</dbReference>
<protein>
    <submittedName>
        <fullName evidence="1">Uncharacterized protein</fullName>
    </submittedName>
</protein>
<evidence type="ECO:0000313" key="3">
    <source>
        <dbReference type="Proteomes" id="UP000663829"/>
    </source>
</evidence>
<sequence>MTSTFYNNLLISSIFPHKTEKCSIISPPTKRHSFLNGLALLLNGSNQCTSVYPWFEKKQILIARNESITNDDENYFDCCFGLIRIYSRFCLTLDEEGMSDTYSILKQTIFQYNKDKCIKRILNPLFNDALSNFEKLPNYDTDKICENISIEKQKKGSADYYYLTEK</sequence>
<dbReference type="Proteomes" id="UP000663829">
    <property type="component" value="Unassembled WGS sequence"/>
</dbReference>
<dbReference type="OrthoDB" id="10009527at2759"/>
<comment type="caution">
    <text evidence="1">The sequence shown here is derived from an EMBL/GenBank/DDBJ whole genome shotgun (WGS) entry which is preliminary data.</text>
</comment>
<feature type="non-terminal residue" evidence="1">
    <location>
        <position position="166"/>
    </location>
</feature>
<keyword evidence="3" id="KW-1185">Reference proteome</keyword>
<name>A0A816E4R0_9BILA</name>
<dbReference type="AlphaFoldDB" id="A0A816E4R0"/>
<dbReference type="EMBL" id="CAJOBC010116796">
    <property type="protein sequence ID" value="CAF4555525.1"/>
    <property type="molecule type" value="Genomic_DNA"/>
</dbReference>
<gene>
    <name evidence="1" type="ORF">GPM918_LOCUS45002</name>
    <name evidence="2" type="ORF">SRO942_LOCUS47168</name>
</gene>
<dbReference type="EMBL" id="CAJNOQ010047743">
    <property type="protein sequence ID" value="CAF1642109.1"/>
    <property type="molecule type" value="Genomic_DNA"/>
</dbReference>
<accession>A0A816E4R0</accession>
<evidence type="ECO:0000313" key="2">
    <source>
        <dbReference type="EMBL" id="CAF4555525.1"/>
    </source>
</evidence>